<reference evidence="2" key="1">
    <citation type="submission" date="2020-08" db="EMBL/GenBank/DDBJ databases">
        <title>Multicomponent nature underlies the extraordinary mechanical properties of spider dragline silk.</title>
        <authorList>
            <person name="Kono N."/>
            <person name="Nakamura H."/>
            <person name="Mori M."/>
            <person name="Yoshida Y."/>
            <person name="Ohtoshi R."/>
            <person name="Malay A.D."/>
            <person name="Moran D.A.P."/>
            <person name="Tomita M."/>
            <person name="Numata K."/>
            <person name="Arakawa K."/>
        </authorList>
    </citation>
    <scope>NUCLEOTIDE SEQUENCE</scope>
</reference>
<name>A0A8X6SRT0_TRICX</name>
<feature type="region of interest" description="Disordered" evidence="1">
    <location>
        <begin position="1"/>
        <end position="27"/>
    </location>
</feature>
<comment type="caution">
    <text evidence="2">The sequence shown here is derived from an EMBL/GenBank/DDBJ whole genome shotgun (WGS) entry which is preliminary data.</text>
</comment>
<keyword evidence="3" id="KW-1185">Reference proteome</keyword>
<evidence type="ECO:0000313" key="3">
    <source>
        <dbReference type="Proteomes" id="UP000887159"/>
    </source>
</evidence>
<dbReference type="Proteomes" id="UP000887159">
    <property type="component" value="Unassembled WGS sequence"/>
</dbReference>
<protein>
    <submittedName>
        <fullName evidence="2">Uncharacterized protein</fullName>
    </submittedName>
</protein>
<evidence type="ECO:0000313" key="2">
    <source>
        <dbReference type="EMBL" id="GFY14067.1"/>
    </source>
</evidence>
<accession>A0A8X6SRT0</accession>
<evidence type="ECO:0000256" key="1">
    <source>
        <dbReference type="SAM" id="MobiDB-lite"/>
    </source>
</evidence>
<proteinExistence type="predicted"/>
<organism evidence="2 3">
    <name type="scientific">Trichonephila clavipes</name>
    <name type="common">Golden silk orbweaver</name>
    <name type="synonym">Nephila clavipes</name>
    <dbReference type="NCBI Taxonomy" id="2585209"/>
    <lineage>
        <taxon>Eukaryota</taxon>
        <taxon>Metazoa</taxon>
        <taxon>Ecdysozoa</taxon>
        <taxon>Arthropoda</taxon>
        <taxon>Chelicerata</taxon>
        <taxon>Arachnida</taxon>
        <taxon>Araneae</taxon>
        <taxon>Araneomorphae</taxon>
        <taxon>Entelegynae</taxon>
        <taxon>Araneoidea</taxon>
        <taxon>Nephilidae</taxon>
        <taxon>Trichonephila</taxon>
    </lineage>
</organism>
<gene>
    <name evidence="2" type="ORF">TNCV_3612561</name>
</gene>
<sequence length="98" mass="10988">MHMKVSSETPKPMSKKSGSSEGSKLRKSSRRFFLRLFQVWDVEGMVLVVSRTGFVSADKAENIDTVDEEIALFDEDDAIEVHRLLDVERAESIKGISG</sequence>
<dbReference type="AlphaFoldDB" id="A0A8X6SRT0"/>
<dbReference type="EMBL" id="BMAU01021327">
    <property type="protein sequence ID" value="GFY14067.1"/>
    <property type="molecule type" value="Genomic_DNA"/>
</dbReference>